<name>A0A449B2Y1_9BACT</name>
<protein>
    <submittedName>
        <fullName evidence="3">Uncharacterized protein</fullName>
    </submittedName>
</protein>
<keyword evidence="2" id="KW-1133">Transmembrane helix</keyword>
<feature type="transmembrane region" description="Helical" evidence="2">
    <location>
        <begin position="12"/>
        <end position="30"/>
    </location>
</feature>
<keyword evidence="2" id="KW-0472">Membrane</keyword>
<dbReference type="AlphaFoldDB" id="A0A449B2Y1"/>
<feature type="coiled-coil region" evidence="1">
    <location>
        <begin position="288"/>
        <end position="315"/>
    </location>
</feature>
<keyword evidence="2" id="KW-0812">Transmembrane</keyword>
<proteinExistence type="predicted"/>
<keyword evidence="1" id="KW-0175">Coiled coil</keyword>
<evidence type="ECO:0000256" key="2">
    <source>
        <dbReference type="SAM" id="Phobius"/>
    </source>
</evidence>
<dbReference type="RefSeq" id="WP_129725679.1">
    <property type="nucleotide sequence ID" value="NZ_LR215036.1"/>
</dbReference>
<evidence type="ECO:0000256" key="1">
    <source>
        <dbReference type="SAM" id="Coils"/>
    </source>
</evidence>
<accession>A0A449B2Y1</accession>
<evidence type="ECO:0000313" key="4">
    <source>
        <dbReference type="Proteomes" id="UP000290985"/>
    </source>
</evidence>
<reference evidence="3 4" key="1">
    <citation type="submission" date="2019-01" db="EMBL/GenBank/DDBJ databases">
        <authorList>
            <consortium name="Pathogen Informatics"/>
        </authorList>
    </citation>
    <scope>NUCLEOTIDE SEQUENCE [LARGE SCALE GENOMIC DNA]</scope>
    <source>
        <strain evidence="3 4">NCTC10181</strain>
    </source>
</reference>
<organism evidence="3 4">
    <name type="scientific">Mycoplasmopsis citelli</name>
    <dbReference type="NCBI Taxonomy" id="171281"/>
    <lineage>
        <taxon>Bacteria</taxon>
        <taxon>Bacillati</taxon>
        <taxon>Mycoplasmatota</taxon>
        <taxon>Mycoplasmoidales</taxon>
        <taxon>Metamycoplasmataceae</taxon>
        <taxon>Mycoplasmopsis</taxon>
    </lineage>
</organism>
<dbReference type="Proteomes" id="UP000290985">
    <property type="component" value="Chromosome"/>
</dbReference>
<dbReference type="EMBL" id="LR215036">
    <property type="protein sequence ID" value="VEU74894.1"/>
    <property type="molecule type" value="Genomic_DNA"/>
</dbReference>
<evidence type="ECO:0000313" key="3">
    <source>
        <dbReference type="EMBL" id="VEU74894.1"/>
    </source>
</evidence>
<dbReference type="KEGG" id="mcit:NCTC10181_00763"/>
<sequence>MKTIIRKYLKLFIAIISVSAITGVGVYFLTKNKTAINNSKTTEPEISKQKEQDIEDIISSPNNQKAKIKYSGDLINEFNNFKSLAFKEDNNFQKLISHYQKYQEDLLLDQFYNKSDIWTQIYQDRSLSELLISTFLDNETSLNDLNSNDNKSISKIRIGALIELIKSFTGSFEKQNEIFLSQFNESYFNLINSQLKNFWNEYNQQINFANSDDWLKQENLEILSKSFINLIFNLIQIKELILQINKNFLDIAKIEQERIYLMKNFIKDTSSYIYESLNFITQDQGEKIIQKINSFKKFKEEIQNLKRDQLQLLSDKETIFAQSAIIDFLNKNLKLKEIFETLNFSEDQRQAIELLIHQLIENKRAFVAREEKNFGFIEQKINDKINDLSLKDELLAQT</sequence>
<gene>
    <name evidence="3" type="ORF">NCTC10181_00763</name>
</gene>
<keyword evidence="4" id="KW-1185">Reference proteome</keyword>